<protein>
    <submittedName>
        <fullName evidence="1">Uncharacterized protein</fullName>
    </submittedName>
</protein>
<evidence type="ECO:0000313" key="1">
    <source>
        <dbReference type="EMBL" id="NEV65676.1"/>
    </source>
</evidence>
<reference evidence="1" key="2">
    <citation type="journal article" date="2015" name="Genome Announc.">
        <title>Draft Genome Sequence of Filamentous Marine Cyanobacterium Lyngbya confervoides Strain BDU141951.</title>
        <authorList>
            <person name="Chandrababunaidu M.M."/>
            <person name="Sen D."/>
            <person name="Tripathy S."/>
        </authorList>
    </citation>
    <scope>NUCLEOTIDE SEQUENCE</scope>
    <source>
        <strain evidence="1">BDU141951</strain>
    </source>
</reference>
<sequence>MPKLAVAAIALRDVLEGWRLEPIGGWDSAIALGSVEFCNGLGLACPRSFSLLR</sequence>
<comment type="caution">
    <text evidence="1">The sequence shown here is derived from an EMBL/GenBank/DDBJ whole genome shotgun (WGS) entry which is preliminary data.</text>
</comment>
<organism evidence="1">
    <name type="scientific">Lyngbya confervoides BDU141951</name>
    <dbReference type="NCBI Taxonomy" id="1574623"/>
    <lineage>
        <taxon>Bacteria</taxon>
        <taxon>Bacillati</taxon>
        <taxon>Cyanobacteriota</taxon>
        <taxon>Cyanophyceae</taxon>
        <taxon>Oscillatoriophycideae</taxon>
        <taxon>Oscillatoriales</taxon>
        <taxon>Microcoleaceae</taxon>
        <taxon>Lyngbya</taxon>
    </lineage>
</organism>
<proteinExistence type="predicted"/>
<reference evidence="1" key="1">
    <citation type="submission" date="2014-11" db="EMBL/GenBank/DDBJ databases">
        <authorList>
            <person name="Malar M.C."/>
            <person name="Sen D."/>
            <person name="Tripathy S."/>
        </authorList>
    </citation>
    <scope>NUCLEOTIDE SEQUENCE</scope>
    <source>
        <strain evidence="1">BDU141951</strain>
    </source>
</reference>
<accession>A0A8T6QLF0</accession>
<name>A0A8T6QLF0_9CYAN</name>
<dbReference type="AlphaFoldDB" id="A0A8T6QLF0"/>
<dbReference type="EMBL" id="JTHE02000002">
    <property type="protein sequence ID" value="NEV65676.1"/>
    <property type="molecule type" value="Genomic_DNA"/>
</dbReference>
<gene>
    <name evidence="1" type="ORF">QQ91_000910</name>
</gene>
<reference evidence="1" key="3">
    <citation type="submission" date="2020-02" db="EMBL/GenBank/DDBJ databases">
        <authorList>
            <person name="Sarangi A.N."/>
            <person name="Ghosh S."/>
            <person name="Mukherjee M."/>
            <person name="Tripathy S."/>
        </authorList>
    </citation>
    <scope>NUCLEOTIDE SEQUENCE</scope>
    <source>
        <strain evidence="1">BDU141951</strain>
    </source>
</reference>